<protein>
    <submittedName>
        <fullName evidence="1">Uncharacterized protein</fullName>
    </submittedName>
</protein>
<dbReference type="OrthoDB" id="2800366at2759"/>
<name>S8G0G4_FOMSC</name>
<dbReference type="AlphaFoldDB" id="S8G0G4"/>
<gene>
    <name evidence="1" type="ORF">FOMPIDRAFT_87723</name>
</gene>
<dbReference type="STRING" id="743788.S8G0G4"/>
<evidence type="ECO:0000313" key="2">
    <source>
        <dbReference type="Proteomes" id="UP000015241"/>
    </source>
</evidence>
<dbReference type="EMBL" id="KE504128">
    <property type="protein sequence ID" value="EPT03870.1"/>
    <property type="molecule type" value="Genomic_DNA"/>
</dbReference>
<evidence type="ECO:0000313" key="1">
    <source>
        <dbReference type="EMBL" id="EPT03870.1"/>
    </source>
</evidence>
<dbReference type="InParanoid" id="S8G0G4"/>
<organism evidence="1 2">
    <name type="scientific">Fomitopsis schrenkii</name>
    <name type="common">Brown rot fungus</name>
    <dbReference type="NCBI Taxonomy" id="2126942"/>
    <lineage>
        <taxon>Eukaryota</taxon>
        <taxon>Fungi</taxon>
        <taxon>Dikarya</taxon>
        <taxon>Basidiomycota</taxon>
        <taxon>Agaricomycotina</taxon>
        <taxon>Agaricomycetes</taxon>
        <taxon>Polyporales</taxon>
        <taxon>Fomitopsis</taxon>
    </lineage>
</organism>
<keyword evidence="2" id="KW-1185">Reference proteome</keyword>
<dbReference type="Proteomes" id="UP000015241">
    <property type="component" value="Unassembled WGS sequence"/>
</dbReference>
<reference evidence="1 2" key="1">
    <citation type="journal article" date="2012" name="Science">
        <title>The Paleozoic origin of enzymatic lignin decomposition reconstructed from 31 fungal genomes.</title>
        <authorList>
            <person name="Floudas D."/>
            <person name="Binder M."/>
            <person name="Riley R."/>
            <person name="Barry K."/>
            <person name="Blanchette R.A."/>
            <person name="Henrissat B."/>
            <person name="Martinez A.T."/>
            <person name="Otillar R."/>
            <person name="Spatafora J.W."/>
            <person name="Yadav J.S."/>
            <person name="Aerts A."/>
            <person name="Benoit I."/>
            <person name="Boyd A."/>
            <person name="Carlson A."/>
            <person name="Copeland A."/>
            <person name="Coutinho P.M."/>
            <person name="de Vries R.P."/>
            <person name="Ferreira P."/>
            <person name="Findley K."/>
            <person name="Foster B."/>
            <person name="Gaskell J."/>
            <person name="Glotzer D."/>
            <person name="Gorecki P."/>
            <person name="Heitman J."/>
            <person name="Hesse C."/>
            <person name="Hori C."/>
            <person name="Igarashi K."/>
            <person name="Jurgens J.A."/>
            <person name="Kallen N."/>
            <person name="Kersten P."/>
            <person name="Kohler A."/>
            <person name="Kuees U."/>
            <person name="Kumar T.K.A."/>
            <person name="Kuo A."/>
            <person name="LaButti K."/>
            <person name="Larrondo L.F."/>
            <person name="Lindquist E."/>
            <person name="Ling A."/>
            <person name="Lombard V."/>
            <person name="Lucas S."/>
            <person name="Lundell T."/>
            <person name="Martin R."/>
            <person name="McLaughlin D.J."/>
            <person name="Morgenstern I."/>
            <person name="Morin E."/>
            <person name="Murat C."/>
            <person name="Nagy L.G."/>
            <person name="Nolan M."/>
            <person name="Ohm R.A."/>
            <person name="Patyshakuliyeva A."/>
            <person name="Rokas A."/>
            <person name="Ruiz-Duenas F.J."/>
            <person name="Sabat G."/>
            <person name="Salamov A."/>
            <person name="Samejima M."/>
            <person name="Schmutz J."/>
            <person name="Slot J.C."/>
            <person name="St John F."/>
            <person name="Stenlid J."/>
            <person name="Sun H."/>
            <person name="Sun S."/>
            <person name="Syed K."/>
            <person name="Tsang A."/>
            <person name="Wiebenga A."/>
            <person name="Young D."/>
            <person name="Pisabarro A."/>
            <person name="Eastwood D.C."/>
            <person name="Martin F."/>
            <person name="Cullen D."/>
            <person name="Grigoriev I.V."/>
            <person name="Hibbett D.S."/>
        </authorList>
    </citation>
    <scope>NUCLEOTIDE SEQUENCE</scope>
    <source>
        <strain evidence="2">FP-58527</strain>
    </source>
</reference>
<sequence length="305" mass="33298">MGLRTRVLSTASRSDADSKATGLMAPVRIRDMDAFDMAEVKACLFGHTPSTGPPRPYTAALRHWLTMLPGLSGLFSTKGSSVLVDMDARPQVFAMRRPKDAPHLSRETIVAFLRSRPVPQPALALRRGFCGIANERGRSDRTPSPETAQVARSPTLTAVTSATQSSVQTWQKPEAVEDIFLPGGPLMSEGGKMRMPPLGAQKLRKESLRRALNRLSRFGTPTRAPSFMRPLVGGSNMDAYLAALEAQTFDLHGRPRGGAGGLGHGTHGHRTLVRMMKTVCRATCRNATKLVLSPWRLLLRLLLRQ</sequence>
<dbReference type="HOGENOM" id="CLU_912262_0_0_1"/>
<accession>S8G0G4</accession>
<proteinExistence type="predicted"/>